<protein>
    <submittedName>
        <fullName evidence="2">Uncharacterized protein</fullName>
    </submittedName>
</protein>
<reference evidence="2 3" key="1">
    <citation type="submission" date="2024-04" db="EMBL/GenBank/DDBJ databases">
        <authorList>
            <person name="Waldvogel A.-M."/>
            <person name="Schoenle A."/>
        </authorList>
    </citation>
    <scope>NUCLEOTIDE SEQUENCE [LARGE SCALE GENOMIC DNA]</scope>
</reference>
<keyword evidence="3" id="KW-1185">Reference proteome</keyword>
<sequence length="109" mass="11819">MAPLCTLSPWPSQGRPSRGHRSCVLCNVKGQRLVLPVRTPPDGHRGLAPLAGPGLLPWHCHGARPAHLQLPTGPERTAQPQVHLGLWKSSGMQSAATELLHRAMSRKNH</sequence>
<dbReference type="EMBL" id="OZ035823">
    <property type="protein sequence ID" value="CAL1569671.1"/>
    <property type="molecule type" value="Genomic_DNA"/>
</dbReference>
<evidence type="ECO:0000313" key="3">
    <source>
        <dbReference type="Proteomes" id="UP001497482"/>
    </source>
</evidence>
<name>A0AAV2IWN6_KNICA</name>
<organism evidence="2 3">
    <name type="scientific">Knipowitschia caucasica</name>
    <name type="common">Caucasian dwarf goby</name>
    <name type="synonym">Pomatoschistus caucasicus</name>
    <dbReference type="NCBI Taxonomy" id="637954"/>
    <lineage>
        <taxon>Eukaryota</taxon>
        <taxon>Metazoa</taxon>
        <taxon>Chordata</taxon>
        <taxon>Craniata</taxon>
        <taxon>Vertebrata</taxon>
        <taxon>Euteleostomi</taxon>
        <taxon>Actinopterygii</taxon>
        <taxon>Neopterygii</taxon>
        <taxon>Teleostei</taxon>
        <taxon>Neoteleostei</taxon>
        <taxon>Acanthomorphata</taxon>
        <taxon>Gobiaria</taxon>
        <taxon>Gobiiformes</taxon>
        <taxon>Gobioidei</taxon>
        <taxon>Gobiidae</taxon>
        <taxon>Gobiinae</taxon>
        <taxon>Knipowitschia</taxon>
    </lineage>
</organism>
<evidence type="ECO:0000256" key="1">
    <source>
        <dbReference type="SAM" id="MobiDB-lite"/>
    </source>
</evidence>
<proteinExistence type="predicted"/>
<dbReference type="AlphaFoldDB" id="A0AAV2IWN6"/>
<feature type="region of interest" description="Disordered" evidence="1">
    <location>
        <begin position="1"/>
        <end position="20"/>
    </location>
</feature>
<dbReference type="Proteomes" id="UP001497482">
    <property type="component" value="Chromosome 1"/>
</dbReference>
<gene>
    <name evidence="2" type="ORF">KC01_LOCUS2071</name>
</gene>
<accession>A0AAV2IWN6</accession>
<evidence type="ECO:0000313" key="2">
    <source>
        <dbReference type="EMBL" id="CAL1569671.1"/>
    </source>
</evidence>